<evidence type="ECO:0000313" key="1">
    <source>
        <dbReference type="EMBL" id="NYE83365.1"/>
    </source>
</evidence>
<gene>
    <name evidence="1" type="ORF">FHW18_002636</name>
</gene>
<sequence length="95" mass="11130">MDGPYSGRVHMYSQYRADLRRQVVIMELAAEGNPGQPNYRQAIPQLLDPAMLTFNSEKGMVITGFEELSGARYYQGWWLQWYHQLPDWFLATTRN</sequence>
<dbReference type="RefSeq" id="WP_229828023.1">
    <property type="nucleotide sequence ID" value="NZ_BMXQ01000001.1"/>
</dbReference>
<dbReference type="EMBL" id="JACBYR010000001">
    <property type="protein sequence ID" value="NYE83365.1"/>
    <property type="molecule type" value="Genomic_DNA"/>
</dbReference>
<proteinExistence type="predicted"/>
<dbReference type="AlphaFoldDB" id="A0A7Y9IUZ7"/>
<comment type="caution">
    <text evidence="1">The sequence shown here is derived from an EMBL/GenBank/DDBJ whole genome shotgun (WGS) entry which is preliminary data.</text>
</comment>
<name>A0A7Y9IUZ7_9BURK</name>
<accession>A0A7Y9IUZ7</accession>
<keyword evidence="2" id="KW-1185">Reference proteome</keyword>
<protein>
    <submittedName>
        <fullName evidence="1">Uncharacterized protein</fullName>
    </submittedName>
</protein>
<evidence type="ECO:0000313" key="2">
    <source>
        <dbReference type="Proteomes" id="UP000542125"/>
    </source>
</evidence>
<dbReference type="Proteomes" id="UP000542125">
    <property type="component" value="Unassembled WGS sequence"/>
</dbReference>
<organism evidence="1 2">
    <name type="scientific">Pigmentiphaga litoralis</name>
    <dbReference type="NCBI Taxonomy" id="516702"/>
    <lineage>
        <taxon>Bacteria</taxon>
        <taxon>Pseudomonadati</taxon>
        <taxon>Pseudomonadota</taxon>
        <taxon>Betaproteobacteria</taxon>
        <taxon>Burkholderiales</taxon>
        <taxon>Alcaligenaceae</taxon>
        <taxon>Pigmentiphaga</taxon>
    </lineage>
</organism>
<reference evidence="1 2" key="1">
    <citation type="submission" date="2020-07" db="EMBL/GenBank/DDBJ databases">
        <title>Genomic Encyclopedia of Type Strains, Phase IV (KMG-V): Genome sequencing to study the core and pangenomes of soil and plant-associated prokaryotes.</title>
        <authorList>
            <person name="Whitman W."/>
        </authorList>
    </citation>
    <scope>NUCLEOTIDE SEQUENCE [LARGE SCALE GENOMIC DNA]</scope>
    <source>
        <strain evidence="1 2">SAS40</strain>
    </source>
</reference>